<dbReference type="Proteomes" id="UP000053144">
    <property type="component" value="Chromosome 2"/>
</dbReference>
<accession>A0A0L9U0P8</accession>
<reference evidence="3" key="1">
    <citation type="journal article" date="2015" name="Proc. Natl. Acad. Sci. U.S.A.">
        <title>Genome sequencing of adzuki bean (Vigna angularis) provides insight into high starch and low fat accumulation and domestication.</title>
        <authorList>
            <person name="Yang K."/>
            <person name="Tian Z."/>
            <person name="Chen C."/>
            <person name="Luo L."/>
            <person name="Zhao B."/>
            <person name="Wang Z."/>
            <person name="Yu L."/>
            <person name="Li Y."/>
            <person name="Sun Y."/>
            <person name="Li W."/>
            <person name="Chen Y."/>
            <person name="Li Y."/>
            <person name="Zhang Y."/>
            <person name="Ai D."/>
            <person name="Zhao J."/>
            <person name="Shang C."/>
            <person name="Ma Y."/>
            <person name="Wu B."/>
            <person name="Wang M."/>
            <person name="Gao L."/>
            <person name="Sun D."/>
            <person name="Zhang P."/>
            <person name="Guo F."/>
            <person name="Wang W."/>
            <person name="Li Y."/>
            <person name="Wang J."/>
            <person name="Varshney R.K."/>
            <person name="Wang J."/>
            <person name="Ling H.Q."/>
            <person name="Wan P."/>
        </authorList>
    </citation>
    <scope>NUCLEOTIDE SEQUENCE</scope>
    <source>
        <strain evidence="3">cv. Jingnong 6</strain>
    </source>
</reference>
<dbReference type="Gramene" id="KOM36398">
    <property type="protein sequence ID" value="KOM36398"/>
    <property type="gene ID" value="LR48_Vigan02g254800"/>
</dbReference>
<evidence type="ECO:0000313" key="2">
    <source>
        <dbReference type="EMBL" id="KOM36398.1"/>
    </source>
</evidence>
<gene>
    <name evidence="2" type="ORF">LR48_Vigan02g254800</name>
</gene>
<protein>
    <submittedName>
        <fullName evidence="2">Uncharacterized protein</fullName>
    </submittedName>
</protein>
<feature type="region of interest" description="Disordered" evidence="1">
    <location>
        <begin position="178"/>
        <end position="202"/>
    </location>
</feature>
<name>A0A0L9U0P8_PHAAN</name>
<dbReference type="EMBL" id="CM003372">
    <property type="protein sequence ID" value="KOM36398.1"/>
    <property type="molecule type" value="Genomic_DNA"/>
</dbReference>
<dbReference type="AlphaFoldDB" id="A0A0L9U0P8"/>
<evidence type="ECO:0000256" key="1">
    <source>
        <dbReference type="SAM" id="MobiDB-lite"/>
    </source>
</evidence>
<evidence type="ECO:0000313" key="3">
    <source>
        <dbReference type="Proteomes" id="UP000053144"/>
    </source>
</evidence>
<organism evidence="2 3">
    <name type="scientific">Phaseolus angularis</name>
    <name type="common">Azuki bean</name>
    <name type="synonym">Vigna angularis</name>
    <dbReference type="NCBI Taxonomy" id="3914"/>
    <lineage>
        <taxon>Eukaryota</taxon>
        <taxon>Viridiplantae</taxon>
        <taxon>Streptophyta</taxon>
        <taxon>Embryophyta</taxon>
        <taxon>Tracheophyta</taxon>
        <taxon>Spermatophyta</taxon>
        <taxon>Magnoliopsida</taxon>
        <taxon>eudicotyledons</taxon>
        <taxon>Gunneridae</taxon>
        <taxon>Pentapetalae</taxon>
        <taxon>rosids</taxon>
        <taxon>fabids</taxon>
        <taxon>Fabales</taxon>
        <taxon>Fabaceae</taxon>
        <taxon>Papilionoideae</taxon>
        <taxon>50 kb inversion clade</taxon>
        <taxon>NPAAA clade</taxon>
        <taxon>indigoferoid/millettioid clade</taxon>
        <taxon>Phaseoleae</taxon>
        <taxon>Vigna</taxon>
    </lineage>
</organism>
<feature type="compositionally biased region" description="Polar residues" evidence="1">
    <location>
        <begin position="184"/>
        <end position="202"/>
    </location>
</feature>
<sequence>MIGLLTFGTWALTIRHFGLPGYQPSGLPNAQPFAHSVSFVQTFNLERSCFRPLSLIDSRSFGLYRSTIHLYEHSSIGPFDPSDDQPIGLNNVRPLASVQHVGLNDVRPPGLHPFASVVRRFTSQHSASLTFDHSASTARPSIETTALPCDPIDVRPPGLKRSIFLHIVYLMQVTVDGQQKTERSTGYTSSGSCSPKNTQDINRSTNHVHERSTGYTPTGNCSPKNTQYIQDTLPWVTVRPRTPTFKQSAVRPPYCFRPLDNLCTSVQAVGRSASLLFSTARQSLYERSSSRPFGLLIVFDRSTISVRAFKQSAVRPPYCFRPLDNLCERTFKQSTVRPPFGFNRSTIPVYEHSSSRSFSLKDVRPLLSTARQSLCTSVQAVDRSTSKVFDLCFQPLVDPCVRAFKYSTVRRH</sequence>
<proteinExistence type="predicted"/>